<protein>
    <submittedName>
        <fullName evidence="1">Putative dihydroxyacetone kinase regulator</fullName>
    </submittedName>
</protein>
<evidence type="ECO:0000313" key="1">
    <source>
        <dbReference type="EMBL" id="EEJ74332.1"/>
    </source>
</evidence>
<evidence type="ECO:0000313" key="2">
    <source>
        <dbReference type="Proteomes" id="UP000003531"/>
    </source>
</evidence>
<proteinExistence type="predicted"/>
<dbReference type="HOGENOM" id="CLU_087539_2_2_9"/>
<dbReference type="InterPro" id="IPR012738">
    <property type="entry name" value="Tscrpt_reg_DhaS"/>
</dbReference>
<sequence length="188" mass="22380">MFDFIWICLDEVPNMSYILQKKIANTFREQIMKKGFNHVSVSSLMRILDIRRQTFYDSFQDKYDLLEWQLNDTLEETIDNNIDYLHWKEILKLFIYEIDAHKRYYYECLTVQTEVNVADIFATHLVVLLAHVLERQELISNKKAQDNMWILCLGISTTIIHNVTTPNPVDYELIVKQAINAIEYSFES</sequence>
<keyword evidence="1" id="KW-0418">Kinase</keyword>
<keyword evidence="1" id="KW-0808">Transferase</keyword>
<comment type="caution">
    <text evidence="1">The sequence shown here is derived from an EMBL/GenBank/DDBJ whole genome shotgun (WGS) entry which is preliminary data.</text>
</comment>
<dbReference type="NCBIfam" id="TIGR02366">
    <property type="entry name" value="DHAK_reg"/>
    <property type="match status" value="1"/>
</dbReference>
<gene>
    <name evidence="1" type="ORF">HMPREF0545_0832</name>
</gene>
<dbReference type="PATRIC" id="fig|1423799.3.peg.314"/>
<dbReference type="EMBL" id="ACGT01000005">
    <property type="protein sequence ID" value="EEJ74332.1"/>
    <property type="molecule type" value="Genomic_DNA"/>
</dbReference>
<accession>C2EGR0</accession>
<dbReference type="Proteomes" id="UP000003531">
    <property type="component" value="Unassembled WGS sequence"/>
</dbReference>
<dbReference type="SUPFAM" id="SSF46689">
    <property type="entry name" value="Homeodomain-like"/>
    <property type="match status" value="1"/>
</dbReference>
<dbReference type="Gene3D" id="1.10.357.10">
    <property type="entry name" value="Tetracycline Repressor, domain 2"/>
    <property type="match status" value="1"/>
</dbReference>
<dbReference type="GO" id="GO:0016301">
    <property type="term" value="F:kinase activity"/>
    <property type="evidence" value="ECO:0007669"/>
    <property type="project" value="UniProtKB-KW"/>
</dbReference>
<reference evidence="1 2" key="1">
    <citation type="submission" date="2009-01" db="EMBL/GenBank/DDBJ databases">
        <authorList>
            <person name="Qin X."/>
            <person name="Bachman B."/>
            <person name="Battles P."/>
            <person name="Bell A."/>
            <person name="Bess C."/>
            <person name="Bickham C."/>
            <person name="Chaboub L."/>
            <person name="Chen D."/>
            <person name="Coyle M."/>
            <person name="Deiros D.R."/>
            <person name="Dinh H."/>
            <person name="Forbes L."/>
            <person name="Fowler G."/>
            <person name="Francisco L."/>
            <person name="Fu Q."/>
            <person name="Gubbala S."/>
            <person name="Hale W."/>
            <person name="Han Y."/>
            <person name="Hemphill L."/>
            <person name="Highlander S.K."/>
            <person name="Hirani K."/>
            <person name="Hogues M."/>
            <person name="Jackson L."/>
            <person name="Jakkamsetti A."/>
            <person name="Javaid M."/>
            <person name="Jiang H."/>
            <person name="Korchina V."/>
            <person name="Kovar C."/>
            <person name="Lara F."/>
            <person name="Lee S."/>
            <person name="Mata R."/>
            <person name="Mathew T."/>
            <person name="Moen C."/>
            <person name="Morales K."/>
            <person name="Munidasa M."/>
            <person name="Nazareth L."/>
            <person name="Ngo R."/>
            <person name="Nguyen L."/>
            <person name="Okwuonu G."/>
            <person name="Ongeri F."/>
            <person name="Patil S."/>
            <person name="Petrosino J."/>
            <person name="Pham C."/>
            <person name="Pham P."/>
            <person name="Pu L.-L."/>
            <person name="Puazo M."/>
            <person name="Raj R."/>
            <person name="Reid J."/>
            <person name="Rouhana J."/>
            <person name="Saada N."/>
            <person name="Shang Y."/>
            <person name="Simmons D."/>
            <person name="Thornton R."/>
            <person name="Warren J."/>
            <person name="Weissenberger G."/>
            <person name="Zhang J."/>
            <person name="Zhang L."/>
            <person name="Zhou C."/>
            <person name="Zhu D."/>
            <person name="Muzny D."/>
            <person name="Worley K."/>
            <person name="Gibbs R."/>
        </authorList>
    </citation>
    <scope>NUCLEOTIDE SEQUENCE [LARGE SCALE GENOMIC DNA]</scope>
    <source>
        <strain evidence="1 2">ATCC 11741</strain>
    </source>
</reference>
<dbReference type="InterPro" id="IPR009057">
    <property type="entry name" value="Homeodomain-like_sf"/>
</dbReference>
<dbReference type="AlphaFoldDB" id="C2EGR0"/>
<organism evidence="1 2">
    <name type="scientific">Ligilactobacillus salivarius DSM 20555 = ATCC 11741</name>
    <dbReference type="NCBI Taxonomy" id="1423799"/>
    <lineage>
        <taxon>Bacteria</taxon>
        <taxon>Bacillati</taxon>
        <taxon>Bacillota</taxon>
        <taxon>Bacilli</taxon>
        <taxon>Lactobacillales</taxon>
        <taxon>Lactobacillaceae</taxon>
        <taxon>Ligilactobacillus</taxon>
    </lineage>
</organism>
<name>C2EGR0_9LACO</name>